<feature type="region of interest" description="Disordered" evidence="6">
    <location>
        <begin position="54"/>
        <end position="78"/>
    </location>
</feature>
<dbReference type="EMBL" id="CAID01000004">
    <property type="protein sequence ID" value="CEF97512.1"/>
    <property type="molecule type" value="Genomic_DNA"/>
</dbReference>
<organism evidence="7 8">
    <name type="scientific">Ostreococcus tauri</name>
    <name type="common">Marine green alga</name>
    <dbReference type="NCBI Taxonomy" id="70448"/>
    <lineage>
        <taxon>Eukaryota</taxon>
        <taxon>Viridiplantae</taxon>
        <taxon>Chlorophyta</taxon>
        <taxon>Mamiellophyceae</taxon>
        <taxon>Mamiellales</taxon>
        <taxon>Bathycoccaceae</taxon>
        <taxon>Ostreococcus</taxon>
    </lineage>
</organism>
<dbReference type="AlphaFoldDB" id="A0A090M4B3"/>
<keyword evidence="4" id="KW-1015">Disulfide bond</keyword>
<dbReference type="KEGG" id="ota:OT_ostta04g01590"/>
<dbReference type="Pfam" id="PF08583">
    <property type="entry name" value="Cmc1"/>
    <property type="match status" value="1"/>
</dbReference>
<keyword evidence="8" id="KW-1185">Reference proteome</keyword>
<accession>A0A090M4B3</accession>
<dbReference type="PANTHER" id="PTHR22977:SF1">
    <property type="entry name" value="COX ASSEMBLY MITOCHONDRIAL PROTEIN 2 HOMOLOG"/>
    <property type="match status" value="1"/>
</dbReference>
<dbReference type="Proteomes" id="UP000009170">
    <property type="component" value="Unassembled WGS sequence"/>
</dbReference>
<dbReference type="InParanoid" id="A0A090M4B3"/>
<evidence type="ECO:0000313" key="7">
    <source>
        <dbReference type="EMBL" id="CEF97512.1"/>
    </source>
</evidence>
<comment type="similarity">
    <text evidence="2 5">Belongs to the CMC family.</text>
</comment>
<name>A0A090M4B3_OSTTA</name>
<feature type="compositionally biased region" description="Basic and acidic residues" evidence="6">
    <location>
        <begin position="57"/>
        <end position="78"/>
    </location>
</feature>
<gene>
    <name evidence="7" type="ORF">OT_ostta04g01590</name>
</gene>
<dbReference type="GeneID" id="34945749"/>
<sequence>MHPPLTLDKHPLCREKVIALTTCHREKALTKFIGACNDEKWALDACLRAQKLHKARKNQEKARASKERLRARLERERA</sequence>
<evidence type="ECO:0000256" key="5">
    <source>
        <dbReference type="RuleBase" id="RU364104"/>
    </source>
</evidence>
<evidence type="ECO:0000313" key="8">
    <source>
        <dbReference type="Proteomes" id="UP000009170"/>
    </source>
</evidence>
<evidence type="ECO:0000256" key="4">
    <source>
        <dbReference type="ARBA" id="ARBA00023157"/>
    </source>
</evidence>
<evidence type="ECO:0000256" key="2">
    <source>
        <dbReference type="ARBA" id="ARBA00007347"/>
    </source>
</evidence>
<dbReference type="PANTHER" id="PTHR22977">
    <property type="entry name" value="COX ASSEMBLY MITOCHONDRIAL PROTEIN"/>
    <property type="match status" value="1"/>
</dbReference>
<reference evidence="8" key="1">
    <citation type="journal article" date="2006" name="Proc. Natl. Acad. Sci. U.S.A.">
        <title>Genome analysis of the smallest free-living eukaryote Ostreococcus tauri unveils many unique features.</title>
        <authorList>
            <person name="Derelle E."/>
            <person name="Ferraz C."/>
            <person name="Rombauts S."/>
            <person name="Rouze P."/>
            <person name="Worden A.Z."/>
            <person name="Robbens S."/>
            <person name="Partensky F."/>
            <person name="Degroeve S."/>
            <person name="Echeynie S."/>
            <person name="Cooke R."/>
            <person name="Saeys Y."/>
            <person name="Wuyts J."/>
            <person name="Jabbari K."/>
            <person name="Bowler C."/>
            <person name="Panaud O."/>
            <person name="Piegu B."/>
            <person name="Ball S.G."/>
            <person name="Ral J.-P."/>
            <person name="Bouget F.-Y."/>
            <person name="Piganeau G."/>
            <person name="De Baets B."/>
            <person name="Picard A."/>
            <person name="Delseny M."/>
            <person name="Demaille J."/>
            <person name="Van de Peer Y."/>
            <person name="Moreau H."/>
        </authorList>
    </citation>
    <scope>NUCLEOTIDE SEQUENCE [LARGE SCALE GENOMIC DNA]</scope>
    <source>
        <strain evidence="8">OTTH 0595 / CCAP 157/2 / RCC745</strain>
    </source>
</reference>
<comment type="caution">
    <text evidence="7">The sequence shown here is derived from an EMBL/GenBank/DDBJ whole genome shotgun (WGS) entry which is preliminary data.</text>
</comment>
<dbReference type="OrthoDB" id="532630at2759"/>
<reference evidence="7 8" key="2">
    <citation type="journal article" date="2014" name="BMC Genomics">
        <title>An improved genome of the model marine alga Ostreococcus tauri unfolds by assessing Illumina de novo assemblies.</title>
        <authorList>
            <person name="Blanc-Mathieu R."/>
            <person name="Verhelst B."/>
            <person name="Derelle E."/>
            <person name="Rombauts S."/>
            <person name="Bouget F.Y."/>
            <person name="Carre I."/>
            <person name="Chateau A."/>
            <person name="Eyre-Walker A."/>
            <person name="Grimsley N."/>
            <person name="Moreau H."/>
            <person name="Piegu B."/>
            <person name="Rivals E."/>
            <person name="Schackwitz W."/>
            <person name="Van de Peer Y."/>
            <person name="Piganeau G."/>
        </authorList>
    </citation>
    <scope>NUCLEOTIDE SEQUENCE [LARGE SCALE GENOMIC DNA]</scope>
    <source>
        <strain evidence="8">OTTH 0595 / CCAP 157/2 / RCC745</strain>
    </source>
</reference>
<dbReference type="GO" id="GO:0005739">
    <property type="term" value="C:mitochondrion"/>
    <property type="evidence" value="ECO:0007669"/>
    <property type="project" value="UniProtKB-SubCell"/>
</dbReference>
<proteinExistence type="inferred from homology"/>
<evidence type="ECO:0000256" key="6">
    <source>
        <dbReference type="SAM" id="MobiDB-lite"/>
    </source>
</evidence>
<dbReference type="InterPro" id="IPR013892">
    <property type="entry name" value="Cyt_c_biogenesis_Cmc1-like"/>
</dbReference>
<dbReference type="STRING" id="70448.A0A090M4B3"/>
<evidence type="ECO:0000256" key="1">
    <source>
        <dbReference type="ARBA" id="ARBA00004173"/>
    </source>
</evidence>
<keyword evidence="3 5" id="KW-0496">Mitochondrion</keyword>
<dbReference type="RefSeq" id="XP_022838729.1">
    <property type="nucleotide sequence ID" value="XM_022984461.1"/>
</dbReference>
<protein>
    <recommendedName>
        <fullName evidence="5">COX assembly mitochondrial protein</fullName>
    </recommendedName>
</protein>
<comment type="subcellular location">
    <subcellularLocation>
        <location evidence="1 5">Mitochondrion</location>
    </subcellularLocation>
</comment>
<dbReference type="FunCoup" id="A0A090M4B3">
    <property type="interactions" value="366"/>
</dbReference>
<evidence type="ECO:0000256" key="3">
    <source>
        <dbReference type="ARBA" id="ARBA00023128"/>
    </source>
</evidence>